<evidence type="ECO:0000256" key="3">
    <source>
        <dbReference type="ARBA" id="ARBA00022989"/>
    </source>
</evidence>
<feature type="domain" description="TonB C-terminal" evidence="5">
    <location>
        <begin position="65"/>
        <end position="117"/>
    </location>
</feature>
<evidence type="ECO:0000259" key="5">
    <source>
        <dbReference type="Pfam" id="PF03544"/>
    </source>
</evidence>
<dbReference type="RefSeq" id="WP_264501256.1">
    <property type="nucleotide sequence ID" value="NZ_JAPDDS010000005.1"/>
</dbReference>
<reference evidence="6 7" key="1">
    <citation type="submission" date="2022-10" db="EMBL/GenBank/DDBJ databases">
        <title>Luteolibacter flavescens strain MCCC 1K03193, whole genome shotgun sequencing project.</title>
        <authorList>
            <person name="Zhao G."/>
            <person name="Shen L."/>
        </authorList>
    </citation>
    <scope>NUCLEOTIDE SEQUENCE [LARGE SCALE GENOMIC DNA]</scope>
    <source>
        <strain evidence="6 7">MCCC 1K03193</strain>
    </source>
</reference>
<evidence type="ECO:0000313" key="6">
    <source>
        <dbReference type="EMBL" id="MCW1885299.1"/>
    </source>
</evidence>
<sequence>MISRSLPLLASAAAILATTGCASTKSRAERDAFDRLELTMEKSKSPPEFGEGLEGRLVDGKRVYTVMMMLSLTKEGKVTDVEMVRTDAPQRLQWAAMQAMRKTQFPPMKQPGTYVQIIKFNGLKVDRG</sequence>
<organism evidence="6 7">
    <name type="scientific">Luteolibacter flavescens</name>
    <dbReference type="NCBI Taxonomy" id="1859460"/>
    <lineage>
        <taxon>Bacteria</taxon>
        <taxon>Pseudomonadati</taxon>
        <taxon>Verrucomicrobiota</taxon>
        <taxon>Verrucomicrobiia</taxon>
        <taxon>Verrucomicrobiales</taxon>
        <taxon>Verrucomicrobiaceae</taxon>
        <taxon>Luteolibacter</taxon>
    </lineage>
</organism>
<dbReference type="InterPro" id="IPR037682">
    <property type="entry name" value="TonB_C"/>
</dbReference>
<evidence type="ECO:0000256" key="2">
    <source>
        <dbReference type="ARBA" id="ARBA00022692"/>
    </source>
</evidence>
<dbReference type="Proteomes" id="UP001207930">
    <property type="component" value="Unassembled WGS sequence"/>
</dbReference>
<dbReference type="Pfam" id="PF03544">
    <property type="entry name" value="TonB_C"/>
    <property type="match status" value="1"/>
</dbReference>
<dbReference type="SUPFAM" id="SSF74653">
    <property type="entry name" value="TolA/TonB C-terminal domain"/>
    <property type="match status" value="1"/>
</dbReference>
<dbReference type="PROSITE" id="PS51257">
    <property type="entry name" value="PROKAR_LIPOPROTEIN"/>
    <property type="match status" value="1"/>
</dbReference>
<keyword evidence="7" id="KW-1185">Reference proteome</keyword>
<accession>A0ABT3FPQ8</accession>
<name>A0ABT3FPQ8_9BACT</name>
<comment type="subcellular location">
    <subcellularLocation>
        <location evidence="1">Membrane</location>
        <topology evidence="1">Single-pass membrane protein</topology>
    </subcellularLocation>
</comment>
<dbReference type="Gene3D" id="3.30.1150.10">
    <property type="match status" value="1"/>
</dbReference>
<evidence type="ECO:0000256" key="1">
    <source>
        <dbReference type="ARBA" id="ARBA00004167"/>
    </source>
</evidence>
<dbReference type="NCBIfam" id="TIGR01352">
    <property type="entry name" value="tonB_Cterm"/>
    <property type="match status" value="1"/>
</dbReference>
<keyword evidence="4" id="KW-0472">Membrane</keyword>
<proteinExistence type="predicted"/>
<keyword evidence="3" id="KW-1133">Transmembrane helix</keyword>
<evidence type="ECO:0000256" key="4">
    <source>
        <dbReference type="ARBA" id="ARBA00023136"/>
    </source>
</evidence>
<gene>
    <name evidence="6" type="ORF">OKA04_11210</name>
</gene>
<dbReference type="InterPro" id="IPR006260">
    <property type="entry name" value="TonB/TolA_C"/>
</dbReference>
<evidence type="ECO:0000313" key="7">
    <source>
        <dbReference type="Proteomes" id="UP001207930"/>
    </source>
</evidence>
<keyword evidence="2" id="KW-0812">Transmembrane</keyword>
<comment type="caution">
    <text evidence="6">The sequence shown here is derived from an EMBL/GenBank/DDBJ whole genome shotgun (WGS) entry which is preliminary data.</text>
</comment>
<protein>
    <submittedName>
        <fullName evidence="6">Energy transducer TonB</fullName>
    </submittedName>
</protein>
<dbReference type="EMBL" id="JAPDDS010000005">
    <property type="protein sequence ID" value="MCW1885299.1"/>
    <property type="molecule type" value="Genomic_DNA"/>
</dbReference>